<protein>
    <submittedName>
        <fullName evidence="2">Uncharacterized protein</fullName>
    </submittedName>
</protein>
<reference evidence="2" key="1">
    <citation type="journal article" date="2022" name="bioRxiv">
        <title>Sequencing and chromosome-scale assembly of the giantPleurodeles waltlgenome.</title>
        <authorList>
            <person name="Brown T."/>
            <person name="Elewa A."/>
            <person name="Iarovenko S."/>
            <person name="Subramanian E."/>
            <person name="Araus A.J."/>
            <person name="Petzold A."/>
            <person name="Susuki M."/>
            <person name="Suzuki K.-i.T."/>
            <person name="Hayashi T."/>
            <person name="Toyoda A."/>
            <person name="Oliveira C."/>
            <person name="Osipova E."/>
            <person name="Leigh N.D."/>
            <person name="Simon A."/>
            <person name="Yun M.H."/>
        </authorList>
    </citation>
    <scope>NUCLEOTIDE SEQUENCE</scope>
    <source>
        <strain evidence="2">20211129_DDA</strain>
        <tissue evidence="2">Liver</tissue>
    </source>
</reference>
<organism evidence="2 3">
    <name type="scientific">Pleurodeles waltl</name>
    <name type="common">Iberian ribbed newt</name>
    <dbReference type="NCBI Taxonomy" id="8319"/>
    <lineage>
        <taxon>Eukaryota</taxon>
        <taxon>Metazoa</taxon>
        <taxon>Chordata</taxon>
        <taxon>Craniata</taxon>
        <taxon>Vertebrata</taxon>
        <taxon>Euteleostomi</taxon>
        <taxon>Amphibia</taxon>
        <taxon>Batrachia</taxon>
        <taxon>Caudata</taxon>
        <taxon>Salamandroidea</taxon>
        <taxon>Salamandridae</taxon>
        <taxon>Pleurodelinae</taxon>
        <taxon>Pleurodeles</taxon>
    </lineage>
</organism>
<dbReference type="Proteomes" id="UP001066276">
    <property type="component" value="Chromosome 9"/>
</dbReference>
<keyword evidence="3" id="KW-1185">Reference proteome</keyword>
<feature type="region of interest" description="Disordered" evidence="1">
    <location>
        <begin position="1"/>
        <end position="74"/>
    </location>
</feature>
<name>A0AAV7MPW5_PLEWA</name>
<evidence type="ECO:0000313" key="3">
    <source>
        <dbReference type="Proteomes" id="UP001066276"/>
    </source>
</evidence>
<dbReference type="EMBL" id="JANPWB010000013">
    <property type="protein sequence ID" value="KAJ1105795.1"/>
    <property type="molecule type" value="Genomic_DNA"/>
</dbReference>
<evidence type="ECO:0000313" key="2">
    <source>
        <dbReference type="EMBL" id="KAJ1105795.1"/>
    </source>
</evidence>
<feature type="compositionally biased region" description="Basic and acidic residues" evidence="1">
    <location>
        <begin position="1"/>
        <end position="13"/>
    </location>
</feature>
<gene>
    <name evidence="2" type="ORF">NDU88_003199</name>
</gene>
<proteinExistence type="predicted"/>
<comment type="caution">
    <text evidence="2">The sequence shown here is derived from an EMBL/GenBank/DDBJ whole genome shotgun (WGS) entry which is preliminary data.</text>
</comment>
<evidence type="ECO:0000256" key="1">
    <source>
        <dbReference type="SAM" id="MobiDB-lite"/>
    </source>
</evidence>
<accession>A0AAV7MPW5</accession>
<sequence length="74" mass="7766">MQGRGFKGEEGLRGRGAASLLPIRAAPRSSQCVPSPLRGPAAPPAGQPHSTRAPWAGSPGWRANSESFSRPFRS</sequence>
<dbReference type="AlphaFoldDB" id="A0AAV7MPW5"/>